<dbReference type="GO" id="GO:0070987">
    <property type="term" value="P:error-free translesion synthesis"/>
    <property type="evidence" value="ECO:0007669"/>
    <property type="project" value="TreeGrafter"/>
</dbReference>
<dbReference type="NCBIfam" id="NF003967">
    <property type="entry name" value="PRK05461.1"/>
    <property type="match status" value="1"/>
</dbReference>
<dbReference type="PANTHER" id="PTHR14289:SF16">
    <property type="entry name" value="POLYMERASE DELTA-INTERACTING PROTEIN 2"/>
    <property type="match status" value="1"/>
</dbReference>
<dbReference type="STRING" id="937218.SAMN06297251_104205"/>
<dbReference type="SUPFAM" id="SSF110069">
    <property type="entry name" value="ApaG-like"/>
    <property type="match status" value="1"/>
</dbReference>
<accession>A0A1W2AI87</accession>
<dbReference type="InterPro" id="IPR023065">
    <property type="entry name" value="Uncharacterised_ApaG"/>
</dbReference>
<dbReference type="PROSITE" id="PS51087">
    <property type="entry name" value="APAG"/>
    <property type="match status" value="1"/>
</dbReference>
<evidence type="ECO:0000256" key="2">
    <source>
        <dbReference type="HAMAP-Rule" id="MF_00791"/>
    </source>
</evidence>
<gene>
    <name evidence="2" type="primary">apaG</name>
    <name evidence="4" type="ORF">SAMN06297251_104205</name>
</gene>
<feature type="domain" description="ApaG" evidence="3">
    <location>
        <begin position="3"/>
        <end position="128"/>
    </location>
</feature>
<organism evidence="4 5">
    <name type="scientific">Fulvimarina manganoxydans</name>
    <dbReference type="NCBI Taxonomy" id="937218"/>
    <lineage>
        <taxon>Bacteria</taxon>
        <taxon>Pseudomonadati</taxon>
        <taxon>Pseudomonadota</taxon>
        <taxon>Alphaproteobacteria</taxon>
        <taxon>Hyphomicrobiales</taxon>
        <taxon>Aurantimonadaceae</taxon>
        <taxon>Fulvimarina</taxon>
    </lineage>
</organism>
<evidence type="ECO:0000313" key="4">
    <source>
        <dbReference type="EMBL" id="SMC60439.1"/>
    </source>
</evidence>
<dbReference type="EMBL" id="FWXR01000004">
    <property type="protein sequence ID" value="SMC60439.1"/>
    <property type="molecule type" value="Genomic_DNA"/>
</dbReference>
<dbReference type="RefSeq" id="WP_084409323.1">
    <property type="nucleotide sequence ID" value="NZ_FWXR01000004.1"/>
</dbReference>
<dbReference type="InterPro" id="IPR036767">
    <property type="entry name" value="ApaG_sf"/>
</dbReference>
<dbReference type="PANTHER" id="PTHR14289">
    <property type="entry name" value="F-BOX ONLY PROTEIN 3"/>
    <property type="match status" value="1"/>
</dbReference>
<evidence type="ECO:0000256" key="1">
    <source>
        <dbReference type="ARBA" id="ARBA00017693"/>
    </source>
</evidence>
<dbReference type="Pfam" id="PF04379">
    <property type="entry name" value="DUF525"/>
    <property type="match status" value="1"/>
</dbReference>
<dbReference type="InterPro" id="IPR007474">
    <property type="entry name" value="ApaG_domain"/>
</dbReference>
<evidence type="ECO:0000313" key="5">
    <source>
        <dbReference type="Proteomes" id="UP000192656"/>
    </source>
</evidence>
<reference evidence="4 5" key="1">
    <citation type="submission" date="2017-04" db="EMBL/GenBank/DDBJ databases">
        <authorList>
            <person name="Afonso C.L."/>
            <person name="Miller P.J."/>
            <person name="Scott M.A."/>
            <person name="Spackman E."/>
            <person name="Goraichik I."/>
            <person name="Dimitrov K.M."/>
            <person name="Suarez D.L."/>
            <person name="Swayne D.E."/>
        </authorList>
    </citation>
    <scope>NUCLEOTIDE SEQUENCE [LARGE SCALE GENOMIC DNA]</scope>
    <source>
        <strain evidence="4 5">CGMCC 1.10972</strain>
    </source>
</reference>
<evidence type="ECO:0000259" key="3">
    <source>
        <dbReference type="PROSITE" id="PS51087"/>
    </source>
</evidence>
<dbReference type="Proteomes" id="UP000192656">
    <property type="component" value="Unassembled WGS sequence"/>
</dbReference>
<sequence length="131" mass="14512">MYQATTKGIQVSVTPAYLEQQSEPGEGRWVWAYTIEIENMGDSTVQLIDRYWHITDAHGRVQEVSGPGVVGEQPVLAPGDSFTYTSGCPLQTSSGIMRGHFGMEERGSGMRFMVEVPPFSLDSPNERRTVN</sequence>
<proteinExistence type="inferred from homology"/>
<dbReference type="AlphaFoldDB" id="A0A1W2AI87"/>
<name>A0A1W2AI87_9HYPH</name>
<dbReference type="Gene3D" id="2.60.40.1470">
    <property type="entry name" value="ApaG domain"/>
    <property type="match status" value="1"/>
</dbReference>
<keyword evidence="5" id="KW-1185">Reference proteome</keyword>
<dbReference type="HAMAP" id="MF_00791">
    <property type="entry name" value="ApaG"/>
    <property type="match status" value="1"/>
</dbReference>
<protein>
    <recommendedName>
        <fullName evidence="1 2">Protein ApaG</fullName>
    </recommendedName>
</protein>
<dbReference type="OrthoDB" id="9795226at2"/>